<evidence type="ECO:0000256" key="1">
    <source>
        <dbReference type="SAM" id="MobiDB-lite"/>
    </source>
</evidence>
<evidence type="ECO:0000313" key="2">
    <source>
        <dbReference type="EMBL" id="CRK05446.1"/>
    </source>
</evidence>
<dbReference type="STRING" id="100787.A0A0G4KJK7"/>
<feature type="region of interest" description="Disordered" evidence="1">
    <location>
        <begin position="1"/>
        <end position="23"/>
    </location>
</feature>
<gene>
    <name evidence="2" type="ORF">BN1708_009679</name>
    <name evidence="3" type="ORF">BN1723_013466</name>
</gene>
<dbReference type="Proteomes" id="UP000045706">
    <property type="component" value="Unassembled WGS sequence"/>
</dbReference>
<reference evidence="4 5" key="1">
    <citation type="submission" date="2015-05" db="EMBL/GenBank/DDBJ databases">
        <authorList>
            <person name="Fogelqvist Johan"/>
        </authorList>
    </citation>
    <scope>NUCLEOTIDE SEQUENCE [LARGE SCALE GENOMIC DNA]</scope>
    <source>
        <strain evidence="2">VL1</strain>
        <strain evidence="3">VL2</strain>
    </source>
</reference>
<dbReference type="EMBL" id="CVQH01001780">
    <property type="protein sequence ID" value="CRK05446.1"/>
    <property type="molecule type" value="Genomic_DNA"/>
</dbReference>
<dbReference type="AlphaFoldDB" id="A0A0G4KJK7"/>
<accession>A0A0G4KJK7</accession>
<organism evidence="2 4">
    <name type="scientific">Verticillium longisporum</name>
    <name type="common">Verticillium dahliae var. longisporum</name>
    <dbReference type="NCBI Taxonomy" id="100787"/>
    <lineage>
        <taxon>Eukaryota</taxon>
        <taxon>Fungi</taxon>
        <taxon>Dikarya</taxon>
        <taxon>Ascomycota</taxon>
        <taxon>Pezizomycotina</taxon>
        <taxon>Sordariomycetes</taxon>
        <taxon>Hypocreomycetidae</taxon>
        <taxon>Glomerellales</taxon>
        <taxon>Plectosphaerellaceae</taxon>
        <taxon>Verticillium</taxon>
    </lineage>
</organism>
<keyword evidence="4" id="KW-1185">Reference proteome</keyword>
<protein>
    <submittedName>
        <fullName evidence="2">Uncharacterized protein</fullName>
    </submittedName>
</protein>
<evidence type="ECO:0000313" key="5">
    <source>
        <dbReference type="Proteomes" id="UP000045706"/>
    </source>
</evidence>
<proteinExistence type="predicted"/>
<name>A0A0G4KJK7_VERLO</name>
<dbReference type="Proteomes" id="UP000044602">
    <property type="component" value="Unassembled WGS sequence"/>
</dbReference>
<sequence length="77" mass="8037">MNLVKPAGKGVGKSNSSEDAPTIDEDAIFRNASCFGNEDGGKDKDGGISMGRFLSLSRTPKSEVLALARELAALRPA</sequence>
<dbReference type="EMBL" id="CVQI01017113">
    <property type="protein sequence ID" value="CRK25028.1"/>
    <property type="molecule type" value="Genomic_DNA"/>
</dbReference>
<evidence type="ECO:0000313" key="3">
    <source>
        <dbReference type="EMBL" id="CRK25028.1"/>
    </source>
</evidence>
<evidence type="ECO:0000313" key="4">
    <source>
        <dbReference type="Proteomes" id="UP000044602"/>
    </source>
</evidence>